<dbReference type="FunFam" id="1.10.40.30:FF:000002">
    <property type="entry name" value="Fumarate hydratase class II"/>
    <property type="match status" value="1"/>
</dbReference>
<dbReference type="Gene3D" id="1.20.200.10">
    <property type="entry name" value="Fumarase/aspartase (Central domain)"/>
    <property type="match status" value="1"/>
</dbReference>
<dbReference type="PANTHER" id="PTHR42696:SF2">
    <property type="entry name" value="ASPARTATE AMMONIA-LYASE"/>
    <property type="match status" value="1"/>
</dbReference>
<dbReference type="GO" id="GO:0006531">
    <property type="term" value="P:aspartate metabolic process"/>
    <property type="evidence" value="ECO:0007669"/>
    <property type="project" value="InterPro"/>
</dbReference>
<sequence length="467" mass="51098">MENFRNESDLLGTLPVPVNAYYGVQTQRAIDNFKISGQKLSSYPHLIRALAIVKKAAAKTNYELGLLEEPLYQKIAEVCDEILAGQFHEEFPIDMIQGGAGTSVNMNANEVIANRVLEKLGKEKGDYQYCSPNDHVNLSQSTNDAYPTSLKMALLSMNEELVEKLKKIVEAFRDKGKEFSSVIKMGRTQLQDAVPMSLGQEFEAFAATLEEDISKLNANANLFVEINMGATAIGTGLNAPVGYANLCAKNLAQLTGFSILSSPNLVEATPDTGSYVIYSSALKRLAVKLSKICNDLRLLSSGPRAGFFEINLPPMQPGSSIMPGKVNPVIPEVVNQVCYKVFGNDLTVTFAAEAGQLQLNVMEPVLSHAIMENINFLGNALDTLREKCIVGITANKDICLNMVRNSIGIVTALNPYIGYKNSTEIAKEALETGRSVYDLVLERGILSEERLNEILDPENMLKPHQPL</sequence>
<dbReference type="InterPro" id="IPR022761">
    <property type="entry name" value="Fumarate_lyase_N"/>
</dbReference>
<accession>A0A3G8XU66</accession>
<evidence type="ECO:0000256" key="2">
    <source>
        <dbReference type="ARBA" id="ARBA00012992"/>
    </source>
</evidence>
<organism evidence="9 10">
    <name type="scientific">Kaistella carnis</name>
    <dbReference type="NCBI Taxonomy" id="1241979"/>
    <lineage>
        <taxon>Bacteria</taxon>
        <taxon>Pseudomonadati</taxon>
        <taxon>Bacteroidota</taxon>
        <taxon>Flavobacteriia</taxon>
        <taxon>Flavobacteriales</taxon>
        <taxon>Weeksellaceae</taxon>
        <taxon>Chryseobacterium group</taxon>
        <taxon>Kaistella</taxon>
    </lineage>
</organism>
<dbReference type="NCBIfam" id="TIGR00839">
    <property type="entry name" value="aspA"/>
    <property type="match status" value="1"/>
</dbReference>
<dbReference type="FunFam" id="1.20.200.10:FF:000001">
    <property type="entry name" value="Fumarate hydratase, mitochondrial"/>
    <property type="match status" value="1"/>
</dbReference>
<name>A0A3G8XU66_9FLAO</name>
<dbReference type="Pfam" id="PF00206">
    <property type="entry name" value="Lyase_1"/>
    <property type="match status" value="1"/>
</dbReference>
<comment type="catalytic activity">
    <reaction evidence="6">
        <text>L-aspartate = fumarate + NH4(+)</text>
        <dbReference type="Rhea" id="RHEA:16601"/>
        <dbReference type="ChEBI" id="CHEBI:28938"/>
        <dbReference type="ChEBI" id="CHEBI:29806"/>
        <dbReference type="ChEBI" id="CHEBI:29991"/>
        <dbReference type="EC" id="4.3.1.1"/>
    </reaction>
</comment>
<dbReference type="GO" id="GO:0008797">
    <property type="term" value="F:aspartate ammonia-lyase activity"/>
    <property type="evidence" value="ECO:0007669"/>
    <property type="project" value="UniProtKB-UniRule"/>
</dbReference>
<dbReference type="InterPro" id="IPR051546">
    <property type="entry name" value="Aspartate_Ammonia-Lyase"/>
</dbReference>
<evidence type="ECO:0000313" key="10">
    <source>
        <dbReference type="Proteomes" id="UP000270185"/>
    </source>
</evidence>
<feature type="domain" description="Fumarase C C-terminal" evidence="8">
    <location>
        <begin position="409"/>
        <end position="461"/>
    </location>
</feature>
<dbReference type="InterPro" id="IPR000362">
    <property type="entry name" value="Fumarate_lyase_fam"/>
</dbReference>
<dbReference type="PROSITE" id="PS00163">
    <property type="entry name" value="FUMARATE_LYASES"/>
    <property type="match status" value="1"/>
</dbReference>
<dbReference type="InterPro" id="IPR020557">
    <property type="entry name" value="Fumarate_lyase_CS"/>
</dbReference>
<evidence type="ECO:0000256" key="4">
    <source>
        <dbReference type="ARBA" id="ARBA00023239"/>
    </source>
</evidence>
<dbReference type="EC" id="4.3.1.1" evidence="2 5"/>
<dbReference type="InterPro" id="IPR024083">
    <property type="entry name" value="Fumarase/histidase_N"/>
</dbReference>
<dbReference type="FunFam" id="1.10.275.10:FF:000001">
    <property type="entry name" value="Fumarate hydratase, mitochondrial"/>
    <property type="match status" value="1"/>
</dbReference>
<dbReference type="PRINTS" id="PR00145">
    <property type="entry name" value="ARGSUCLYASE"/>
</dbReference>
<dbReference type="PANTHER" id="PTHR42696">
    <property type="entry name" value="ASPARTATE AMMONIA-LYASE"/>
    <property type="match status" value="1"/>
</dbReference>
<dbReference type="OrthoDB" id="9802809at2"/>
<evidence type="ECO:0000313" key="9">
    <source>
        <dbReference type="EMBL" id="AZI31716.1"/>
    </source>
</evidence>
<dbReference type="InterPro" id="IPR008948">
    <property type="entry name" value="L-Aspartase-like"/>
</dbReference>
<evidence type="ECO:0000256" key="6">
    <source>
        <dbReference type="RuleBase" id="RU362017"/>
    </source>
</evidence>
<keyword evidence="4 6" id="KW-0456">Lyase</keyword>
<dbReference type="SUPFAM" id="SSF48557">
    <property type="entry name" value="L-aspartase-like"/>
    <property type="match status" value="1"/>
</dbReference>
<dbReference type="GO" id="GO:0005829">
    <property type="term" value="C:cytosol"/>
    <property type="evidence" value="ECO:0007669"/>
    <property type="project" value="TreeGrafter"/>
</dbReference>
<dbReference type="InterPro" id="IPR004708">
    <property type="entry name" value="ApsA"/>
</dbReference>
<dbReference type="RefSeq" id="WP_125021539.1">
    <property type="nucleotide sequence ID" value="NZ_CP034159.1"/>
</dbReference>
<dbReference type="NCBIfam" id="NF008909">
    <property type="entry name" value="PRK12273.1"/>
    <property type="match status" value="1"/>
</dbReference>
<dbReference type="Gene3D" id="1.10.275.10">
    <property type="entry name" value="Fumarase/aspartase (N-terminal domain)"/>
    <property type="match status" value="1"/>
</dbReference>
<dbReference type="Gene3D" id="1.10.40.30">
    <property type="entry name" value="Fumarase/aspartase (C-terminal domain)"/>
    <property type="match status" value="1"/>
</dbReference>
<dbReference type="InterPro" id="IPR018951">
    <property type="entry name" value="Fumarase_C_C"/>
</dbReference>
<dbReference type="GO" id="GO:0006099">
    <property type="term" value="P:tricarboxylic acid cycle"/>
    <property type="evidence" value="ECO:0007669"/>
    <property type="project" value="InterPro"/>
</dbReference>
<keyword evidence="10" id="KW-1185">Reference proteome</keyword>
<reference evidence="10" key="1">
    <citation type="submission" date="2018-11" db="EMBL/GenBank/DDBJ databases">
        <title>Proposal to divide the Flavobacteriaceae and reorganize its genera based on Amino Acid Identity values calculated from whole genome sequences.</title>
        <authorList>
            <person name="Nicholson A.C."/>
            <person name="Gulvik C.A."/>
            <person name="Whitney A.M."/>
            <person name="Humrighouse B.W."/>
            <person name="Bell M."/>
            <person name="Holmes B."/>
            <person name="Steigerwalt A.G."/>
            <person name="Villarma A."/>
            <person name="Sheth M."/>
            <person name="Batra D."/>
            <person name="Pryor J."/>
            <person name="Bernardet J.-F."/>
            <person name="Hugo C."/>
            <person name="Kampfer P."/>
            <person name="Newman J.D."/>
            <person name="McQuiston J.R."/>
        </authorList>
    </citation>
    <scope>NUCLEOTIDE SEQUENCE [LARGE SCALE GENOMIC DNA]</scope>
    <source>
        <strain evidence="10">G0081</strain>
    </source>
</reference>
<evidence type="ECO:0000256" key="1">
    <source>
        <dbReference type="ARBA" id="ARBA00005596"/>
    </source>
</evidence>
<evidence type="ECO:0000259" key="8">
    <source>
        <dbReference type="Pfam" id="PF10415"/>
    </source>
</evidence>
<dbReference type="PRINTS" id="PR00149">
    <property type="entry name" value="FUMRATELYASE"/>
</dbReference>
<dbReference type="Pfam" id="PF10415">
    <property type="entry name" value="FumaraseC_C"/>
    <property type="match status" value="1"/>
</dbReference>
<evidence type="ECO:0000256" key="3">
    <source>
        <dbReference type="ARBA" id="ARBA00016146"/>
    </source>
</evidence>
<dbReference type="AlphaFoldDB" id="A0A3G8XU66"/>
<proteinExistence type="inferred from homology"/>
<dbReference type="Proteomes" id="UP000270185">
    <property type="component" value="Chromosome"/>
</dbReference>
<feature type="domain" description="Fumarate lyase N-terminal" evidence="7">
    <location>
        <begin position="13"/>
        <end position="343"/>
    </location>
</feature>
<comment type="similarity">
    <text evidence="1 6">Belongs to the class-II fumarase/aspartase family. Aspartase subfamily.</text>
</comment>
<dbReference type="EMBL" id="CP034159">
    <property type="protein sequence ID" value="AZI31716.1"/>
    <property type="molecule type" value="Genomic_DNA"/>
</dbReference>
<gene>
    <name evidence="9" type="primary">aspA</name>
    <name evidence="9" type="ORF">EIB73_00370</name>
</gene>
<dbReference type="CDD" id="cd01357">
    <property type="entry name" value="Aspartase"/>
    <property type="match status" value="1"/>
</dbReference>
<protein>
    <recommendedName>
        <fullName evidence="3 5">Aspartate ammonia-lyase</fullName>
        <shortName evidence="6">Aspartase</shortName>
        <ecNumber evidence="2 5">4.3.1.1</ecNumber>
    </recommendedName>
</protein>
<evidence type="ECO:0000259" key="7">
    <source>
        <dbReference type="Pfam" id="PF00206"/>
    </source>
</evidence>
<dbReference type="KEGG" id="ccas:EIB73_00370"/>
<evidence type="ECO:0000256" key="5">
    <source>
        <dbReference type="NCBIfam" id="TIGR00839"/>
    </source>
</evidence>